<dbReference type="InterPro" id="IPR021317">
    <property type="entry name" value="DUF2917"/>
</dbReference>
<name>A0AAP1CBK0_9BURK</name>
<dbReference type="Pfam" id="PF11142">
    <property type="entry name" value="DUF2917"/>
    <property type="match status" value="1"/>
</dbReference>
<accession>A0AAP1CBK0</accession>
<protein>
    <recommendedName>
        <fullName evidence="3">DUF2917 domain-containing protein</fullName>
    </recommendedName>
</protein>
<organism evidence="1 2">
    <name type="scientific">Burkholderia latens</name>
    <dbReference type="NCBI Taxonomy" id="488446"/>
    <lineage>
        <taxon>Bacteria</taxon>
        <taxon>Pseudomonadati</taxon>
        <taxon>Pseudomonadota</taxon>
        <taxon>Betaproteobacteria</taxon>
        <taxon>Burkholderiales</taxon>
        <taxon>Burkholderiaceae</taxon>
        <taxon>Burkholderia</taxon>
        <taxon>Burkholderia cepacia complex</taxon>
    </lineage>
</organism>
<proteinExistence type="predicted"/>
<comment type="caution">
    <text evidence="1">The sequence shown here is derived from an EMBL/GenBank/DDBJ whole genome shotgun (WGS) entry which is preliminary data.</text>
</comment>
<dbReference type="Proteomes" id="UP000056450">
    <property type="component" value="Unassembled WGS sequence"/>
</dbReference>
<sequence length="104" mass="12083">MAVEPTGKEDQMREIRLFQLEEDGTPTRWDADTRQTLVVRRGMVWVTVPDVLRDFWLRENDRFDLAPHSTIWVSGIGGSEIAIAEERPARVQTGSRLRMLFRGR</sequence>
<evidence type="ECO:0000313" key="1">
    <source>
        <dbReference type="EMBL" id="KVA10330.1"/>
    </source>
</evidence>
<gene>
    <name evidence="1" type="ORF">WI41_11865</name>
</gene>
<dbReference type="KEGG" id="blat:WK25_15815"/>
<evidence type="ECO:0008006" key="3">
    <source>
        <dbReference type="Google" id="ProtNLM"/>
    </source>
</evidence>
<dbReference type="AlphaFoldDB" id="A0AAP1CBK0"/>
<evidence type="ECO:0000313" key="2">
    <source>
        <dbReference type="Proteomes" id="UP000056450"/>
    </source>
</evidence>
<dbReference type="EMBL" id="LOTQ01000012">
    <property type="protein sequence ID" value="KVA10330.1"/>
    <property type="molecule type" value="Genomic_DNA"/>
</dbReference>
<reference evidence="1 2" key="1">
    <citation type="submission" date="2015-11" db="EMBL/GenBank/DDBJ databases">
        <title>Expanding the genomic diversity of Burkholderia species for the development of highly accurate diagnostics.</title>
        <authorList>
            <person name="Sahl J."/>
            <person name="Keim P."/>
            <person name="Wagner D."/>
        </authorList>
    </citation>
    <scope>NUCLEOTIDE SEQUENCE [LARGE SCALE GENOMIC DNA]</scope>
    <source>
        <strain evidence="1 2">RF32-BP12</strain>
    </source>
</reference>